<dbReference type="Pfam" id="PF01479">
    <property type="entry name" value="S4"/>
    <property type="match status" value="1"/>
</dbReference>
<evidence type="ECO:0000256" key="3">
    <source>
        <dbReference type="ARBA" id="ARBA00023235"/>
    </source>
</evidence>
<evidence type="ECO:0000259" key="7">
    <source>
        <dbReference type="SMART" id="SM00363"/>
    </source>
</evidence>
<evidence type="ECO:0000256" key="5">
    <source>
        <dbReference type="PROSITE-ProRule" id="PRU00182"/>
    </source>
</evidence>
<dbReference type="Gene3D" id="3.10.290.10">
    <property type="entry name" value="RNA-binding S4 domain"/>
    <property type="match status" value="1"/>
</dbReference>
<dbReference type="NCBIfam" id="TIGR00005">
    <property type="entry name" value="rluA_subfam"/>
    <property type="match status" value="1"/>
</dbReference>
<dbReference type="InterPro" id="IPR050188">
    <property type="entry name" value="RluA_PseudoU_synthase"/>
</dbReference>
<dbReference type="CDD" id="cd00165">
    <property type="entry name" value="S4"/>
    <property type="match status" value="1"/>
</dbReference>
<dbReference type="SMART" id="SM00363">
    <property type="entry name" value="S4"/>
    <property type="match status" value="1"/>
</dbReference>
<dbReference type="InterPro" id="IPR006145">
    <property type="entry name" value="PsdUridine_synth_RsuA/RluA"/>
</dbReference>
<name>A0A178MDB9_9CHLR</name>
<organism evidence="8 9">
    <name type="scientific">Chloroflexus islandicus</name>
    <dbReference type="NCBI Taxonomy" id="1707952"/>
    <lineage>
        <taxon>Bacteria</taxon>
        <taxon>Bacillati</taxon>
        <taxon>Chloroflexota</taxon>
        <taxon>Chloroflexia</taxon>
        <taxon>Chloroflexales</taxon>
        <taxon>Chloroflexineae</taxon>
        <taxon>Chloroflexaceae</taxon>
        <taxon>Chloroflexus</taxon>
    </lineage>
</organism>
<comment type="catalytic activity">
    <reaction evidence="1 6">
        <text>a uridine in RNA = a pseudouridine in RNA</text>
        <dbReference type="Rhea" id="RHEA:48348"/>
        <dbReference type="Rhea" id="RHEA-COMP:12068"/>
        <dbReference type="Rhea" id="RHEA-COMP:12069"/>
        <dbReference type="ChEBI" id="CHEBI:65314"/>
        <dbReference type="ChEBI" id="CHEBI:65315"/>
    </reaction>
</comment>
<gene>
    <name evidence="8" type="ORF">A6A03_01855</name>
</gene>
<sequence length="316" mass="34860">MNDASVMEWLDADERVVIVPAEVSGERIDRFLAATLPDLSRAQVQRLIEQGMVLCAGRPTRASQPVRAGMAIHVTIPPPVPTELVAEPIPLDVVYEDADIAVINKPAGMVVHPAPGHTRGTLVNALLARYPDLAVGGEVRPGIVHRLDRDTSGLLVIARHDAALRALVEQQQARRMRKIYQALVIGRPPATGTIDAPIGRDPRDRLRMAVVSDGRPARTHYRVIATFGDYSLLEVQLETGRTHQIRVHLRHLGYPIVGDPVYGPRRAHLHLSRQFLHAGELGLFHPRDGQWRQFTAPLPPDLSSVLNHLQMVASTH</sequence>
<dbReference type="PANTHER" id="PTHR21600">
    <property type="entry name" value="MITOCHONDRIAL RNA PSEUDOURIDINE SYNTHASE"/>
    <property type="match status" value="1"/>
</dbReference>
<dbReference type="PANTHER" id="PTHR21600:SF44">
    <property type="entry name" value="RIBOSOMAL LARGE SUBUNIT PSEUDOURIDINE SYNTHASE D"/>
    <property type="match status" value="1"/>
</dbReference>
<dbReference type="SUPFAM" id="SSF55120">
    <property type="entry name" value="Pseudouridine synthase"/>
    <property type="match status" value="1"/>
</dbReference>
<keyword evidence="5" id="KW-0694">RNA-binding</keyword>
<dbReference type="PROSITE" id="PS50889">
    <property type="entry name" value="S4"/>
    <property type="match status" value="1"/>
</dbReference>
<dbReference type="OrthoDB" id="9773999at2"/>
<protein>
    <recommendedName>
        <fullName evidence="6">Pseudouridine synthase</fullName>
        <ecNumber evidence="6">5.4.99.-</ecNumber>
    </recommendedName>
</protein>
<dbReference type="EC" id="5.4.99.-" evidence="6"/>
<dbReference type="GO" id="GO:0000455">
    <property type="term" value="P:enzyme-directed rRNA pseudouridine synthesis"/>
    <property type="evidence" value="ECO:0007669"/>
    <property type="project" value="UniProtKB-ARBA"/>
</dbReference>
<dbReference type="RefSeq" id="WP_066786720.1">
    <property type="nucleotide sequence ID" value="NZ_LWQS01000049.1"/>
</dbReference>
<evidence type="ECO:0000256" key="6">
    <source>
        <dbReference type="RuleBase" id="RU362028"/>
    </source>
</evidence>
<evidence type="ECO:0000256" key="4">
    <source>
        <dbReference type="PIRSR" id="PIRSR606225-1"/>
    </source>
</evidence>
<proteinExistence type="inferred from homology"/>
<evidence type="ECO:0000313" key="8">
    <source>
        <dbReference type="EMBL" id="OAN46025.1"/>
    </source>
</evidence>
<reference evidence="8 9" key="1">
    <citation type="submission" date="2016-04" db="EMBL/GenBank/DDBJ databases">
        <title>Chloroflexus islandicus sp. nov., a thermophilic filamentous anoxygenic phototrophic bacterium from geyser Strokkur (Iceland).</title>
        <authorList>
            <person name="Gaisin V.A."/>
            <person name="Kalashnikov A.M."/>
            <person name="Sukhacheva M.V."/>
            <person name="Grouzdev D.S."/>
            <person name="Ivanov T.M."/>
            <person name="Kuznetsov B."/>
            <person name="Gorlenko V.M."/>
        </authorList>
    </citation>
    <scope>NUCLEOTIDE SEQUENCE [LARGE SCALE GENOMIC DNA]</scope>
    <source>
        <strain evidence="9">isl-2</strain>
    </source>
</reference>
<accession>A0A178MDB9</accession>
<evidence type="ECO:0000313" key="9">
    <source>
        <dbReference type="Proteomes" id="UP000078287"/>
    </source>
</evidence>
<dbReference type="Pfam" id="PF00849">
    <property type="entry name" value="PseudoU_synth_2"/>
    <property type="match status" value="1"/>
</dbReference>
<comment type="similarity">
    <text evidence="2 6">Belongs to the pseudouridine synthase RluA family.</text>
</comment>
<dbReference type="AlphaFoldDB" id="A0A178MDB9"/>
<dbReference type="GO" id="GO:0120159">
    <property type="term" value="F:rRNA pseudouridine synthase activity"/>
    <property type="evidence" value="ECO:0007669"/>
    <property type="project" value="UniProtKB-ARBA"/>
</dbReference>
<dbReference type="Proteomes" id="UP000078287">
    <property type="component" value="Unassembled WGS sequence"/>
</dbReference>
<feature type="active site" evidence="4">
    <location>
        <position position="148"/>
    </location>
</feature>
<dbReference type="Gene3D" id="3.30.2350.10">
    <property type="entry name" value="Pseudouridine synthase"/>
    <property type="match status" value="1"/>
</dbReference>
<dbReference type="GO" id="GO:0003723">
    <property type="term" value="F:RNA binding"/>
    <property type="evidence" value="ECO:0007669"/>
    <property type="project" value="UniProtKB-KW"/>
</dbReference>
<evidence type="ECO:0000256" key="1">
    <source>
        <dbReference type="ARBA" id="ARBA00000073"/>
    </source>
</evidence>
<keyword evidence="3 6" id="KW-0413">Isomerase</keyword>
<dbReference type="InterPro" id="IPR006225">
    <property type="entry name" value="PsdUridine_synth_RluC/D"/>
</dbReference>
<dbReference type="InterPro" id="IPR006224">
    <property type="entry name" value="PsdUridine_synth_RluA-like_CS"/>
</dbReference>
<keyword evidence="9" id="KW-1185">Reference proteome</keyword>
<dbReference type="SUPFAM" id="SSF55174">
    <property type="entry name" value="Alpha-L RNA-binding motif"/>
    <property type="match status" value="1"/>
</dbReference>
<dbReference type="InterPro" id="IPR036986">
    <property type="entry name" value="S4_RNA-bd_sf"/>
</dbReference>
<feature type="domain" description="RNA-binding S4" evidence="7">
    <location>
        <begin position="26"/>
        <end position="90"/>
    </location>
</feature>
<dbReference type="InterPro" id="IPR002942">
    <property type="entry name" value="S4_RNA-bd"/>
</dbReference>
<dbReference type="PROSITE" id="PS01129">
    <property type="entry name" value="PSI_RLU"/>
    <property type="match status" value="1"/>
</dbReference>
<dbReference type="EMBL" id="LWQS01000049">
    <property type="protein sequence ID" value="OAN46025.1"/>
    <property type="molecule type" value="Genomic_DNA"/>
</dbReference>
<comment type="caution">
    <text evidence="8">The sequence shown here is derived from an EMBL/GenBank/DDBJ whole genome shotgun (WGS) entry which is preliminary data.</text>
</comment>
<comment type="function">
    <text evidence="6">Responsible for synthesis of pseudouridine from uracil.</text>
</comment>
<dbReference type="CDD" id="cd02869">
    <property type="entry name" value="PseudoU_synth_RluA_like"/>
    <property type="match status" value="1"/>
</dbReference>
<dbReference type="STRING" id="1707952.A6A03_01855"/>
<dbReference type="InterPro" id="IPR020103">
    <property type="entry name" value="PsdUridine_synth_cat_dom_sf"/>
</dbReference>
<evidence type="ECO:0000256" key="2">
    <source>
        <dbReference type="ARBA" id="ARBA00010876"/>
    </source>
</evidence>